<name>A0A9Y2IQV8_9PSEU</name>
<dbReference type="RefSeq" id="WP_285973423.1">
    <property type="nucleotide sequence ID" value="NZ_CP127294.1"/>
</dbReference>
<evidence type="ECO:0000313" key="2">
    <source>
        <dbReference type="EMBL" id="WIX82858.1"/>
    </source>
</evidence>
<evidence type="ECO:0000256" key="1">
    <source>
        <dbReference type="SAM" id="SignalP"/>
    </source>
</evidence>
<reference evidence="2 3" key="1">
    <citation type="submission" date="2023-06" db="EMBL/GenBank/DDBJ databases">
        <authorList>
            <person name="Oyuntsetseg B."/>
            <person name="Kim S.B."/>
        </authorList>
    </citation>
    <scope>NUCLEOTIDE SEQUENCE [LARGE SCALE GENOMIC DNA]</scope>
    <source>
        <strain evidence="2 3">2-15</strain>
    </source>
</reference>
<gene>
    <name evidence="2" type="ORF">QRX50_19810</name>
</gene>
<keyword evidence="1" id="KW-0732">Signal</keyword>
<dbReference type="AlphaFoldDB" id="A0A9Y2IQV8"/>
<sequence length="125" mass="12640">MHKVIGSVIAAAFLVSVVGCAADSPDAQAAAQAFVTTAAAGTAVEACALLAPRARDALGPAGCQPALATVPHAPVVSASVWSDEAQARSAADTLFLHEFPDGWRITGAGCHPRNEQVYDCTIGGR</sequence>
<protein>
    <recommendedName>
        <fullName evidence="4">Lipoprotein</fullName>
    </recommendedName>
</protein>
<accession>A0A9Y2IQV8</accession>
<feature type="chain" id="PRO_5040880658" description="Lipoprotein" evidence="1">
    <location>
        <begin position="22"/>
        <end position="125"/>
    </location>
</feature>
<evidence type="ECO:0000313" key="3">
    <source>
        <dbReference type="Proteomes" id="UP001236014"/>
    </source>
</evidence>
<proteinExistence type="predicted"/>
<dbReference type="PROSITE" id="PS51257">
    <property type="entry name" value="PROKAR_LIPOPROTEIN"/>
    <property type="match status" value="1"/>
</dbReference>
<dbReference type="KEGG" id="acab:QRX50_19810"/>
<dbReference type="EMBL" id="CP127294">
    <property type="protein sequence ID" value="WIX82858.1"/>
    <property type="molecule type" value="Genomic_DNA"/>
</dbReference>
<keyword evidence="3" id="KW-1185">Reference proteome</keyword>
<evidence type="ECO:0008006" key="4">
    <source>
        <dbReference type="Google" id="ProtNLM"/>
    </source>
</evidence>
<dbReference type="Proteomes" id="UP001236014">
    <property type="component" value="Chromosome"/>
</dbReference>
<organism evidence="2 3">
    <name type="scientific">Amycolatopsis carbonis</name>
    <dbReference type="NCBI Taxonomy" id="715471"/>
    <lineage>
        <taxon>Bacteria</taxon>
        <taxon>Bacillati</taxon>
        <taxon>Actinomycetota</taxon>
        <taxon>Actinomycetes</taxon>
        <taxon>Pseudonocardiales</taxon>
        <taxon>Pseudonocardiaceae</taxon>
        <taxon>Amycolatopsis</taxon>
    </lineage>
</organism>
<feature type="signal peptide" evidence="1">
    <location>
        <begin position="1"/>
        <end position="21"/>
    </location>
</feature>